<accession>A0A024TTB1</accession>
<sequence length="1883" mass="208594">MNYLSLRRSNSISSANEAGVNPSLRSIYSNTNSGQRALVFTVQVPERGPLGLDLRARNVTSAQGQTGAIVKGFRPVKGGKRGFIELTGRVKEKDILMQMHTSKVDDMLFDAIVELAGSLQSDLSAWPLRLEFRREPEEVEVKPKTQSFTRFLRSTSMSLAGFSTPAPAPSNAAVPASAPIVAAQDGTFQDKLNYFRGFFKDRLPTSTDAKRAKLAIPPLPSEDLVNEMYRDLLVKRNVPDDVLDELVRIEQLDQKWQIVWSAKQNENNDNHVYIADAIKLAEALVELNWDNRGLQVLETLQRKIAAGTPEWTDQFIVSYGLDYLAMKMPEPSPYSIEHFYKNFDRASRFCEVMLKILLSLSHFASGIDAITQTLGLVDRLALCFHTDNADVKRTTLQVLGIICYNSAEGHAAVVHSFGNYQEVKGERVRFTCLRDALRSTRYNLLFKEDVLSFINILVNKGLRVESRVAIRQDFMTLGIGEYFEEIRTKSNNMYKQAAKVKKKNAKTKPAKSPSQPTPKSSTSTAPSLPVPPLALTRSNSTISDYTTPHHDAHGTAQVNTIKEGSASAPDVHPVEPLIVLPDIPKPTGNAKTSFDVPEPLLVFDAAPVAQASSGAACPNKSPLVDGAFLSSFPRPSLPPLDVIHDEDDDDMHDEDVCSVDDDDESPIQLQIREQLDNVEKQIEVFELFMADDRKDTLYGSTDLSSMESVMRSLMERVNVDEFLRDCLLSILQQLLFIPSETVLGKEMWAMAERVTKDIALLSPVEEVRQYELSFQDRKKLMQARDKFSAFLAEHEPADLHVMHIGHPIALMENRINNSDDLLSDTDMDTDSTSEEDNQSELEDDEISQRLDAFRKLRKMGMPVEQLQLKMQLENLDIAWLDKYKLKKSTKQAQVMVKDHDDYQKYCKLLSMGMPLAHVQMKVGAENPALDGNLLATPEKMIPLDGAEEEMEAAAPAGVRADECPALAKFFKLKKMGMPPPQIQMKMQAEGFNGDLLLAPETLVDDDGQKVVMLAPVDEAAPPGIRADASPALTKFFKLKKMGMPQPQIELKMQAEGFDSDLLSAPETIVDEDGKKVVLPAPVPAGIRADACPSLVKFYKLQKMGMPPPQIQLKMEAEGFDPSLLLAPETLVDDDGKKFIAPSAGVRADACAALAKFFKLKKMGMPAAQIQLKMQSEGFDPALIDAPDTIVNDDGKVPKAPSDMVAAKDHPTYAKYFKLMKMGMPMVQIQLKVSSEGLDPAILDTPDALLPEDLSNQADASKKDAAPKMVRVADHPSYAKYFKLQKMGMPPPQIQLKMKAEGLDSDLLDSPDKEIPEVAEPAGPVLVKDHPEYSKYLKLQKMGMPPPQLELKMNAEGLDFALLATPDAEVPGKATPVTKDETKPSIGGAVNALKFVAKMKAKPKLRNLYWEPVHAVVKETSLWANLDITSEGENTESKHLHDLVTLFASAPPPTKEKSAKKPTMKKKAATRVGLIEVKRANNIGIMLARFRLPYAEIKRAILEIDRDILSSEKVAALIQFAPEGDELDTVKAYTGDPKLLGDAEQYFAEIAGIPRFQTRLQSLLATMQFDSNVDEQRRLITSVVSTCKDLKNNEAIPQILKIVLQLGNALNEGTTRGSASGFKLSILLKLVQVKAADNSMTLLNYLAKILRDKESDWLNFIDAIPSIQEASRVTHQVLKAGEASIRKAADLVVHELELHRKLPEILDSDKFQDVVGPFANKAQDISQAIASEFEAMQAAFSDCVRWFGEDPDAAGMGPDSFFSIFLSFAQMLQVADRDNERKRIAEERRVRREAETKKRMEMLASSKQQKTSLEFNSLKAGDAHAIVKKIRGKRTEEKRKELVEQGFDHTNTDSFCSSSSVDKKKGKLAGESGPIAVDTQSIAA</sequence>
<dbReference type="PROSITE" id="PS51444">
    <property type="entry name" value="FH2"/>
    <property type="match status" value="1"/>
</dbReference>
<evidence type="ECO:0000313" key="5">
    <source>
        <dbReference type="EMBL" id="ETV96552.1"/>
    </source>
</evidence>
<dbReference type="InterPro" id="IPR019309">
    <property type="entry name" value="WASHC3"/>
</dbReference>
<comment type="similarity">
    <text evidence="1">Belongs to the CCDC53 family.</text>
</comment>
<dbReference type="InterPro" id="IPR016024">
    <property type="entry name" value="ARM-type_fold"/>
</dbReference>
<evidence type="ECO:0008006" key="6">
    <source>
        <dbReference type="Google" id="ProtNLM"/>
    </source>
</evidence>
<dbReference type="PANTHER" id="PTHR13015">
    <property type="entry name" value="PROTEIN AD-016-RELATED"/>
    <property type="match status" value="1"/>
</dbReference>
<dbReference type="InterPro" id="IPR010473">
    <property type="entry name" value="GTPase-bd"/>
</dbReference>
<dbReference type="GO" id="GO:0031267">
    <property type="term" value="F:small GTPase binding"/>
    <property type="evidence" value="ECO:0007669"/>
    <property type="project" value="InterPro"/>
</dbReference>
<dbReference type="Gene3D" id="1.25.10.10">
    <property type="entry name" value="Leucine-rich Repeat Variant"/>
    <property type="match status" value="1"/>
</dbReference>
<dbReference type="eggNOG" id="KOG1923">
    <property type="taxonomic scope" value="Eukaryota"/>
</dbReference>
<dbReference type="OrthoDB" id="1668162at2759"/>
<dbReference type="STRING" id="157072.A0A024TTB1"/>
<dbReference type="InterPro" id="IPR011989">
    <property type="entry name" value="ARM-like"/>
</dbReference>
<feature type="domain" description="FH2" evidence="4">
    <location>
        <begin position="1394"/>
        <end position="1797"/>
    </location>
</feature>
<dbReference type="Gene3D" id="1.10.238.150">
    <property type="entry name" value="Formin, FH3 diaphanous domain"/>
    <property type="match status" value="1"/>
</dbReference>
<feature type="compositionally biased region" description="Basic residues" evidence="2">
    <location>
        <begin position="498"/>
        <end position="509"/>
    </location>
</feature>
<evidence type="ECO:0000259" key="3">
    <source>
        <dbReference type="PROSITE" id="PS51232"/>
    </source>
</evidence>
<dbReference type="GeneID" id="20087313"/>
<name>A0A024TTB1_9STRA</name>
<gene>
    <name evidence="5" type="ORF">H310_10263</name>
</gene>
<dbReference type="InterPro" id="IPR042201">
    <property type="entry name" value="FH2_Formin_sf"/>
</dbReference>
<feature type="region of interest" description="Disordered" evidence="2">
    <location>
        <begin position="819"/>
        <end position="846"/>
    </location>
</feature>
<feature type="region of interest" description="Disordered" evidence="2">
    <location>
        <begin position="495"/>
        <end position="541"/>
    </location>
</feature>
<evidence type="ECO:0000259" key="4">
    <source>
        <dbReference type="PROSITE" id="PS51444"/>
    </source>
</evidence>
<dbReference type="GO" id="GO:0030041">
    <property type="term" value="P:actin filament polymerization"/>
    <property type="evidence" value="ECO:0007669"/>
    <property type="project" value="TreeGrafter"/>
</dbReference>
<dbReference type="PROSITE" id="PS51232">
    <property type="entry name" value="GBD_FH3"/>
    <property type="match status" value="1"/>
</dbReference>
<dbReference type="Gene3D" id="1.20.58.2220">
    <property type="entry name" value="Formin, FH2 domain"/>
    <property type="match status" value="1"/>
</dbReference>
<dbReference type="SUPFAM" id="SSF48371">
    <property type="entry name" value="ARM repeat"/>
    <property type="match status" value="2"/>
</dbReference>
<dbReference type="GO" id="GO:0003779">
    <property type="term" value="F:actin binding"/>
    <property type="evidence" value="ECO:0007669"/>
    <property type="project" value="InterPro"/>
</dbReference>
<dbReference type="RefSeq" id="XP_008874815.1">
    <property type="nucleotide sequence ID" value="XM_008876593.1"/>
</dbReference>
<evidence type="ECO:0000256" key="1">
    <source>
        <dbReference type="ARBA" id="ARBA00006290"/>
    </source>
</evidence>
<dbReference type="SUPFAM" id="SSF101447">
    <property type="entry name" value="Formin homology 2 domain (FH2 domain)"/>
    <property type="match status" value="1"/>
</dbReference>
<dbReference type="GO" id="GO:0071203">
    <property type="term" value="C:WASH complex"/>
    <property type="evidence" value="ECO:0007669"/>
    <property type="project" value="InterPro"/>
</dbReference>
<dbReference type="Pfam" id="PF06367">
    <property type="entry name" value="Drf_FH3"/>
    <property type="match status" value="1"/>
</dbReference>
<dbReference type="InterPro" id="IPR014768">
    <property type="entry name" value="GBD/FH3_dom"/>
</dbReference>
<dbReference type="InterPro" id="IPR010472">
    <property type="entry name" value="FH3_dom"/>
</dbReference>
<reference evidence="5" key="1">
    <citation type="submission" date="2013-12" db="EMBL/GenBank/DDBJ databases">
        <title>The Genome Sequence of Aphanomyces invadans NJM9701.</title>
        <authorList>
            <consortium name="The Broad Institute Genomics Platform"/>
            <person name="Russ C."/>
            <person name="Tyler B."/>
            <person name="van West P."/>
            <person name="Dieguez-Uribeondo J."/>
            <person name="Young S.K."/>
            <person name="Zeng Q."/>
            <person name="Gargeya S."/>
            <person name="Fitzgerald M."/>
            <person name="Abouelleil A."/>
            <person name="Alvarado L."/>
            <person name="Chapman S.B."/>
            <person name="Gainer-Dewar J."/>
            <person name="Goldberg J."/>
            <person name="Griggs A."/>
            <person name="Gujja S."/>
            <person name="Hansen M."/>
            <person name="Howarth C."/>
            <person name="Imamovic A."/>
            <person name="Ireland A."/>
            <person name="Larimer J."/>
            <person name="McCowan C."/>
            <person name="Murphy C."/>
            <person name="Pearson M."/>
            <person name="Poon T.W."/>
            <person name="Priest M."/>
            <person name="Roberts A."/>
            <person name="Saif S."/>
            <person name="Shea T."/>
            <person name="Sykes S."/>
            <person name="Wortman J."/>
            <person name="Nusbaum C."/>
            <person name="Birren B."/>
        </authorList>
    </citation>
    <scope>NUCLEOTIDE SEQUENCE [LARGE SCALE GENOMIC DNA]</scope>
    <source>
        <strain evidence="5">NJM9701</strain>
    </source>
</reference>
<dbReference type="SMART" id="SM01139">
    <property type="entry name" value="Drf_FH3"/>
    <property type="match status" value="1"/>
</dbReference>
<organism evidence="5">
    <name type="scientific">Aphanomyces invadans</name>
    <dbReference type="NCBI Taxonomy" id="157072"/>
    <lineage>
        <taxon>Eukaryota</taxon>
        <taxon>Sar</taxon>
        <taxon>Stramenopiles</taxon>
        <taxon>Oomycota</taxon>
        <taxon>Saprolegniomycetes</taxon>
        <taxon>Saprolegniales</taxon>
        <taxon>Verrucalvaceae</taxon>
        <taxon>Aphanomyces</taxon>
    </lineage>
</organism>
<evidence type="ECO:0000256" key="2">
    <source>
        <dbReference type="SAM" id="MobiDB-lite"/>
    </source>
</evidence>
<feature type="compositionally biased region" description="Low complexity" evidence="2">
    <location>
        <begin position="510"/>
        <end position="527"/>
    </location>
</feature>
<dbReference type="VEuPathDB" id="FungiDB:H310_10263"/>
<dbReference type="Pfam" id="PF10152">
    <property type="entry name" value="CCDC53"/>
    <property type="match status" value="7"/>
</dbReference>
<dbReference type="PANTHER" id="PTHR13015:SF0">
    <property type="entry name" value="WASH COMPLEX SUBUNIT 3"/>
    <property type="match status" value="1"/>
</dbReference>
<dbReference type="EMBL" id="KI913976">
    <property type="protein sequence ID" value="ETV96552.1"/>
    <property type="molecule type" value="Genomic_DNA"/>
</dbReference>
<feature type="compositionally biased region" description="Acidic residues" evidence="2">
    <location>
        <begin position="821"/>
        <end position="845"/>
    </location>
</feature>
<dbReference type="SMART" id="SM01140">
    <property type="entry name" value="Drf_GBD"/>
    <property type="match status" value="1"/>
</dbReference>
<feature type="domain" description="GBD/FH3" evidence="3">
    <location>
        <begin position="217"/>
        <end position="598"/>
    </location>
</feature>
<dbReference type="Pfam" id="PF02181">
    <property type="entry name" value="FH2"/>
    <property type="match status" value="1"/>
</dbReference>
<feature type="region of interest" description="Disordered" evidence="2">
    <location>
        <begin position="1842"/>
        <end position="1883"/>
    </location>
</feature>
<proteinExistence type="inferred from homology"/>
<protein>
    <recommendedName>
        <fullName evidence="6">FH2 domain-containing protein</fullName>
    </recommendedName>
</protein>
<dbReference type="SMART" id="SM00498">
    <property type="entry name" value="FH2"/>
    <property type="match status" value="1"/>
</dbReference>
<dbReference type="InterPro" id="IPR015425">
    <property type="entry name" value="FH2_Formin"/>
</dbReference>
<dbReference type="GO" id="GO:0006887">
    <property type="term" value="P:exocytosis"/>
    <property type="evidence" value="ECO:0007669"/>
    <property type="project" value="TreeGrafter"/>
</dbReference>